<proteinExistence type="predicted"/>
<keyword evidence="2" id="KW-1185">Reference proteome</keyword>
<name>A0ABD2N235_9CUCU</name>
<comment type="caution">
    <text evidence="1">The sequence shown here is derived from an EMBL/GenBank/DDBJ whole genome shotgun (WGS) entry which is preliminary data.</text>
</comment>
<protein>
    <submittedName>
        <fullName evidence="1">Uncharacterized protein</fullName>
    </submittedName>
</protein>
<sequence length="130" mass="15461">MKCFSDSFPLKKKKEVRKVKIKVAENSDLEQLKNGVEAVDAIHRVNKDETSRDIYRMFRKQYKNAIGEILRTHLEKIKSSANPQRTTWRVINAIIREPTFKDLKCTTTADELKKLFNNVFFNKFYRYNLE</sequence>
<evidence type="ECO:0000313" key="2">
    <source>
        <dbReference type="Proteomes" id="UP001516400"/>
    </source>
</evidence>
<dbReference type="Proteomes" id="UP001516400">
    <property type="component" value="Unassembled WGS sequence"/>
</dbReference>
<evidence type="ECO:0000313" key="1">
    <source>
        <dbReference type="EMBL" id="KAL3272838.1"/>
    </source>
</evidence>
<reference evidence="1 2" key="1">
    <citation type="journal article" date="2021" name="BMC Biol.">
        <title>Horizontally acquired antibacterial genes associated with adaptive radiation of ladybird beetles.</title>
        <authorList>
            <person name="Li H.S."/>
            <person name="Tang X.F."/>
            <person name="Huang Y.H."/>
            <person name="Xu Z.Y."/>
            <person name="Chen M.L."/>
            <person name="Du X.Y."/>
            <person name="Qiu B.Y."/>
            <person name="Chen P.T."/>
            <person name="Zhang W."/>
            <person name="Slipinski A."/>
            <person name="Escalona H.E."/>
            <person name="Waterhouse R.M."/>
            <person name="Zwick A."/>
            <person name="Pang H."/>
        </authorList>
    </citation>
    <scope>NUCLEOTIDE SEQUENCE [LARGE SCALE GENOMIC DNA]</scope>
    <source>
        <strain evidence="1">SYSU2018</strain>
    </source>
</reference>
<organism evidence="1 2">
    <name type="scientific">Cryptolaemus montrouzieri</name>
    <dbReference type="NCBI Taxonomy" id="559131"/>
    <lineage>
        <taxon>Eukaryota</taxon>
        <taxon>Metazoa</taxon>
        <taxon>Ecdysozoa</taxon>
        <taxon>Arthropoda</taxon>
        <taxon>Hexapoda</taxon>
        <taxon>Insecta</taxon>
        <taxon>Pterygota</taxon>
        <taxon>Neoptera</taxon>
        <taxon>Endopterygota</taxon>
        <taxon>Coleoptera</taxon>
        <taxon>Polyphaga</taxon>
        <taxon>Cucujiformia</taxon>
        <taxon>Coccinelloidea</taxon>
        <taxon>Coccinellidae</taxon>
        <taxon>Scymninae</taxon>
        <taxon>Scymnini</taxon>
        <taxon>Cryptolaemus</taxon>
    </lineage>
</organism>
<accession>A0ABD2N235</accession>
<gene>
    <name evidence="1" type="ORF">HHI36_014298</name>
</gene>
<dbReference type="EMBL" id="JABFTP020000062">
    <property type="protein sequence ID" value="KAL3272838.1"/>
    <property type="molecule type" value="Genomic_DNA"/>
</dbReference>
<dbReference type="AlphaFoldDB" id="A0ABD2N235"/>